<evidence type="ECO:0000256" key="1">
    <source>
        <dbReference type="SAM" id="MobiDB-lite"/>
    </source>
</evidence>
<feature type="compositionally biased region" description="Acidic residues" evidence="1">
    <location>
        <begin position="155"/>
        <end position="170"/>
    </location>
</feature>
<dbReference type="EMBL" id="BLLK01000037">
    <property type="protein sequence ID" value="GFH49240.1"/>
    <property type="molecule type" value="Genomic_DNA"/>
</dbReference>
<proteinExistence type="predicted"/>
<reference evidence="2 3" key="1">
    <citation type="journal article" date="2021" name="Sci. Rep.">
        <title>The genome of the diatom Chaetoceros tenuissimus carries an ancient integrated fragment of an extant virus.</title>
        <authorList>
            <person name="Hongo Y."/>
            <person name="Kimura K."/>
            <person name="Takaki Y."/>
            <person name="Yoshida Y."/>
            <person name="Baba S."/>
            <person name="Kobayashi G."/>
            <person name="Nagasaki K."/>
            <person name="Hano T."/>
            <person name="Tomaru Y."/>
        </authorList>
    </citation>
    <scope>NUCLEOTIDE SEQUENCE [LARGE SCALE GENOMIC DNA]</scope>
    <source>
        <strain evidence="2 3">NIES-3715</strain>
    </source>
</reference>
<feature type="compositionally biased region" description="Low complexity" evidence="1">
    <location>
        <begin position="70"/>
        <end position="86"/>
    </location>
</feature>
<accession>A0AAD3CQE4</accession>
<protein>
    <submittedName>
        <fullName evidence="2">Uncharacterized protein</fullName>
    </submittedName>
</protein>
<keyword evidence="3" id="KW-1185">Reference proteome</keyword>
<feature type="compositionally biased region" description="Basic and acidic residues" evidence="1">
    <location>
        <begin position="134"/>
        <end position="154"/>
    </location>
</feature>
<sequence length="249" mass="27933">MSLDTGKRIRGHQWDELAITDEVIERVHELAAREKADFLDENGIPKLGMSPGNNMTINDTDIDEGDSDDGSTYVYDDVTVSSTSSEGDLDSSDDSSFHTSDVNESDDKLLPDNPGANDLEEEVRSVDISDELEEPRSEEFEVRSEDVEVRSKDDADVEDNSIESNDEDTGSEYKGEDNNEDTNSNTTEERPQRSQRARRPPQDPLSNIGSTGGKSYMQKEEFNQLLEPSRRSQSHHYQTVVLKSSRLHV</sequence>
<feature type="region of interest" description="Disordered" evidence="1">
    <location>
        <begin position="42"/>
        <end position="249"/>
    </location>
</feature>
<dbReference type="Proteomes" id="UP001054902">
    <property type="component" value="Unassembled WGS sequence"/>
</dbReference>
<name>A0AAD3CQE4_9STRA</name>
<evidence type="ECO:0000313" key="3">
    <source>
        <dbReference type="Proteomes" id="UP001054902"/>
    </source>
</evidence>
<organism evidence="2 3">
    <name type="scientific">Chaetoceros tenuissimus</name>
    <dbReference type="NCBI Taxonomy" id="426638"/>
    <lineage>
        <taxon>Eukaryota</taxon>
        <taxon>Sar</taxon>
        <taxon>Stramenopiles</taxon>
        <taxon>Ochrophyta</taxon>
        <taxon>Bacillariophyta</taxon>
        <taxon>Coscinodiscophyceae</taxon>
        <taxon>Chaetocerotophycidae</taxon>
        <taxon>Chaetocerotales</taxon>
        <taxon>Chaetocerotaceae</taxon>
        <taxon>Chaetoceros</taxon>
    </lineage>
</organism>
<feature type="compositionally biased region" description="Acidic residues" evidence="1">
    <location>
        <begin position="60"/>
        <end position="69"/>
    </location>
</feature>
<evidence type="ECO:0000313" key="2">
    <source>
        <dbReference type="EMBL" id="GFH49240.1"/>
    </source>
</evidence>
<comment type="caution">
    <text evidence="2">The sequence shown here is derived from an EMBL/GenBank/DDBJ whole genome shotgun (WGS) entry which is preliminary data.</text>
</comment>
<dbReference type="AlphaFoldDB" id="A0AAD3CQE4"/>
<gene>
    <name evidence="2" type="ORF">CTEN210_05716</name>
</gene>